<evidence type="ECO:0000256" key="1">
    <source>
        <dbReference type="SAM" id="MobiDB-lite"/>
    </source>
</evidence>
<dbReference type="InterPro" id="IPR018834">
    <property type="entry name" value="DNA/RNA-bd_Est1-type"/>
</dbReference>
<dbReference type="SUPFAM" id="SSF48452">
    <property type="entry name" value="TPR-like"/>
    <property type="match status" value="1"/>
</dbReference>
<dbReference type="PANTHER" id="PTHR15696:SF36">
    <property type="entry name" value="NONSENSE-MEDIATED MRNA DECAY FACTOR"/>
    <property type="match status" value="1"/>
</dbReference>
<feature type="domain" description="DNA/RNA-binding" evidence="2">
    <location>
        <begin position="183"/>
        <end position="432"/>
    </location>
</feature>
<proteinExistence type="predicted"/>
<accession>A0AAF0DDG7</accession>
<name>A0AAF0DDG7_9EURO</name>
<dbReference type="InterPro" id="IPR045153">
    <property type="entry name" value="Est1/Ebs1-like"/>
</dbReference>
<organism evidence="4 5">
    <name type="scientific">Emydomyces testavorans</name>
    <dbReference type="NCBI Taxonomy" id="2070801"/>
    <lineage>
        <taxon>Eukaryota</taxon>
        <taxon>Fungi</taxon>
        <taxon>Dikarya</taxon>
        <taxon>Ascomycota</taxon>
        <taxon>Pezizomycotina</taxon>
        <taxon>Eurotiomycetes</taxon>
        <taxon>Eurotiomycetidae</taxon>
        <taxon>Onygenales</taxon>
        <taxon>Nannizziopsiaceae</taxon>
        <taxon>Emydomyces</taxon>
    </lineage>
</organism>
<gene>
    <name evidence="4" type="ORF">PRK78_002028</name>
</gene>
<dbReference type="EMBL" id="CP120627">
    <property type="protein sequence ID" value="WEW56581.1"/>
    <property type="molecule type" value="Genomic_DNA"/>
</dbReference>
<dbReference type="Pfam" id="PF10374">
    <property type="entry name" value="EST1"/>
    <property type="match status" value="1"/>
</dbReference>
<feature type="domain" description="Telomerase activating protein Est1-like N-terminal" evidence="3">
    <location>
        <begin position="54"/>
        <end position="170"/>
    </location>
</feature>
<dbReference type="InterPro" id="IPR011990">
    <property type="entry name" value="TPR-like_helical_dom_sf"/>
</dbReference>
<protein>
    <submittedName>
        <fullName evidence="4">Uncharacterized protein</fullName>
    </submittedName>
</protein>
<keyword evidence="5" id="KW-1185">Reference proteome</keyword>
<dbReference type="InterPro" id="IPR019458">
    <property type="entry name" value="Est1-like_N"/>
</dbReference>
<evidence type="ECO:0000313" key="4">
    <source>
        <dbReference type="EMBL" id="WEW56581.1"/>
    </source>
</evidence>
<feature type="region of interest" description="Disordered" evidence="1">
    <location>
        <begin position="519"/>
        <end position="552"/>
    </location>
</feature>
<evidence type="ECO:0000259" key="2">
    <source>
        <dbReference type="Pfam" id="PF10373"/>
    </source>
</evidence>
<evidence type="ECO:0000259" key="3">
    <source>
        <dbReference type="Pfam" id="PF10374"/>
    </source>
</evidence>
<dbReference type="Gene3D" id="1.25.40.10">
    <property type="entry name" value="Tetratricopeptide repeat domain"/>
    <property type="match status" value="1"/>
</dbReference>
<dbReference type="Pfam" id="PF10373">
    <property type="entry name" value="EST1_DNA_bind"/>
    <property type="match status" value="1"/>
</dbReference>
<feature type="compositionally biased region" description="Polar residues" evidence="1">
    <location>
        <begin position="760"/>
        <end position="771"/>
    </location>
</feature>
<dbReference type="AlphaFoldDB" id="A0AAF0DDG7"/>
<reference evidence="4" key="1">
    <citation type="submission" date="2023-03" db="EMBL/GenBank/DDBJ databases">
        <title>Emydomyces testavorans Genome Sequence.</title>
        <authorList>
            <person name="Hoyer L."/>
        </authorList>
    </citation>
    <scope>NUCLEOTIDE SEQUENCE</scope>
    <source>
        <strain evidence="4">16-2883</strain>
    </source>
</reference>
<evidence type="ECO:0000313" key="5">
    <source>
        <dbReference type="Proteomes" id="UP001219355"/>
    </source>
</evidence>
<dbReference type="PANTHER" id="PTHR15696">
    <property type="entry name" value="SMG-7 SUPPRESSOR WITH MORPHOLOGICAL EFFECT ON GENITALIA PROTEIN 7"/>
    <property type="match status" value="1"/>
</dbReference>
<feature type="region of interest" description="Disordered" evidence="1">
    <location>
        <begin position="644"/>
        <end position="673"/>
    </location>
</feature>
<sequence length="786" mass="87988">MASGSQNHEKIIELRGEKELCGELSAKEPSFRENSCLHATYKNLETEAGPASAEVETQIWDSHMKINSRFRKLLFHFRDEQARKKRPVEERKLKHQYQKFIGGAQQFYEEYLKFILSLTRVPELEGAAADLRVERKAQASPNITKELCKTTIDSCYSTLIRLGDLSRYFQTELVAGKREWSHAVNYYILAGSVKPSSGIFHNQLAIIALAEADHLQVTYYLYRALCAVEPHPTADGNLEIEFRKIPMVQAKDEKSLISSFTYFHAVCYKGVDFPERDEIENEILKQMTIQLKENSLNSALLQKLCLVNIAAEAHARTKPETNGNAPAFFQQLNVKTFFTLLQVLLAEWERFSTVVQQILPALRNYSSWLVVNSGALVSEAQDTPLGVQIKEFWNNYAHMLTLLTSTFSVPELPDLSYLLQEDFDTLGFSPLNDGKSRRYIDGEGNLKPKAPPGSNEDRVKAEILFRVRELVVDGLDLVVRKVSFYLAILTFDLANRYQKIPIILVSSEYKNVFLYEEEGELSDTEHQPTTSVEQEDNSRYKEDDDHLEDDVSTSASVSAFDEMDKMVDALVNSEADPSENFATDNETTKLQPWPHLSIDTNGGSLDFRVSAHESLQAPYTPTIGPEPVQSYSPGPPLPSIMNTPFALQPGEVSPRSRPSTATRTGPRPFSGSDSNLVSSLNYSTFQQSNIAQSQLQCSTPIITQSSSAFSLTQTPTANHYNWQAIYRSFNERVECIGVHNANDLRVISSPFNPSLYSSNGVPGSHATSSARPTGVIGRVPPSGQCG</sequence>
<dbReference type="Proteomes" id="UP001219355">
    <property type="component" value="Chromosome 1"/>
</dbReference>
<feature type="region of interest" description="Disordered" evidence="1">
    <location>
        <begin position="760"/>
        <end position="786"/>
    </location>
</feature>